<keyword evidence="3" id="KW-1185">Reference proteome</keyword>
<evidence type="ECO:0000313" key="2">
    <source>
        <dbReference type="EMBL" id="KAK1791000.1"/>
    </source>
</evidence>
<evidence type="ECO:0000256" key="1">
    <source>
        <dbReference type="SAM" id="MobiDB-lite"/>
    </source>
</evidence>
<comment type="caution">
    <text evidence="2">The sequence shown here is derived from an EMBL/GenBank/DDBJ whole genome shotgun (WGS) entry which is preliminary data.</text>
</comment>
<feature type="region of interest" description="Disordered" evidence="1">
    <location>
        <begin position="1071"/>
        <end position="1095"/>
    </location>
</feature>
<organism evidence="2 3">
    <name type="scientific">Electrophorus voltai</name>
    <dbReference type="NCBI Taxonomy" id="2609070"/>
    <lineage>
        <taxon>Eukaryota</taxon>
        <taxon>Metazoa</taxon>
        <taxon>Chordata</taxon>
        <taxon>Craniata</taxon>
        <taxon>Vertebrata</taxon>
        <taxon>Euteleostomi</taxon>
        <taxon>Actinopterygii</taxon>
        <taxon>Neopterygii</taxon>
        <taxon>Teleostei</taxon>
        <taxon>Ostariophysi</taxon>
        <taxon>Gymnotiformes</taxon>
        <taxon>Gymnotoidei</taxon>
        <taxon>Gymnotidae</taxon>
        <taxon>Electrophorus</taxon>
    </lineage>
</organism>
<reference evidence="2" key="1">
    <citation type="submission" date="2023-03" db="EMBL/GenBank/DDBJ databases">
        <title>Electrophorus voltai genome.</title>
        <authorList>
            <person name="Bian C."/>
        </authorList>
    </citation>
    <scope>NUCLEOTIDE SEQUENCE</scope>
    <source>
        <strain evidence="2">CB-2022</strain>
        <tissue evidence="2">Muscle</tissue>
    </source>
</reference>
<evidence type="ECO:0000313" key="3">
    <source>
        <dbReference type="Proteomes" id="UP001239994"/>
    </source>
</evidence>
<name>A0AAD8Z473_9TELE</name>
<proteinExistence type="predicted"/>
<dbReference type="EMBL" id="JAROKS010000020">
    <property type="protein sequence ID" value="KAK1791000.1"/>
    <property type="molecule type" value="Genomic_DNA"/>
</dbReference>
<sequence length="1366" mass="148553">MLLMRLNTLLNEPDAQPIEPQSSGFTSLANVINGNMEYHFQDGDTKIPVSFLNELKTLSVSSTTVPPTSTSSLVVISETTPSIISSSAVVTTRLVFNSSSPVPSESLVLNATRNLLSSRFTNITNSVKVLNVTYEKITDTSYAVIFTFTLTNISMPDNKTLVNNTYSQVQNTINKVLNTLLNEPDAQPIEPQSSGFTSLANVIKGNMEYHFQDGDTKIPVSFLNELKTLSVSSTTVPPTSTSSLVVISETTPSIISSSAVVTTRLVFNSSSPVPSESLVLNATRNLLSSRFTNITDSVKVLNVTYEKITDTSYAVIFTFTLTNISMPDNKTLVNNTYSQVQNTINKVLNTLLNEPDAQPIEPQSSGFTSLANVIKGNMEYHFQDGDTKIPVSFLNELKTLSVSSTTVPPTSTSSLVVISETTPSIISSSAVVTTRLVFNSSSPVPSESLVLNATRNLLSSRFTNITDSVKVLNVTYEKITDTSYAVIFTFTLTNISMPDNKTLVNNTYSQLNTLLNEPDAQPIEPQSSGFTSLANVINGNMEYHFQDGDTKIPVSFLNELKTLSVSSTTVPPTSTSSLVVISETTPSIISSSAVVTTRLVFNSSSPVPSESLVLNATRNLLSSRFTNITNSVKVLNVTYEKITDTSYAVIFTFTLTNISMPDNKTLVNNTYSQLNTLLNEPDAQPIEPQSSGFTSLANVIKGNMEYHFQDGDTKIPVSFLNELKTLSVSSTTVPPTSTSSLVVISETTPSIISSSAVVTTRLVFNSSSPVPSESLVLNATRNLLSSRFTNITDSVKVLNVTYEKITDTSYAVIFTFTLTNISMPDNKTLVNNTYSQVQNTINKVLNTLLNEPDAQPIEPQSSGFTSLANVIKGNMEYHFQDGDTKIPVSFLNELKTLSVSSTTVPPTSTISLVVTSETTPSIKSGSAVVTTRLLFNSSSPVPSESLVLNATRNLLSSRFTNITDSVKVLSVTYEKISDTSYAVIFSFSLSNIRIPNSPELRNSTYSQVQSSVNNALNSLINGPNSESLEPQIIHFKSSSNQIEGNIVYQFQDGDARPVNYLTELRRQNGMTTTTTTTSIANTPLEDTNTLGTSTATQSVKTPTQLGIVLIYISLVFKNLTIVPSEAQILAAANAYLDTSLIRTKRDITMQKLNTPVSIQNITYKKINSTAFSISFAFRINDVPMATNETNVSINNVIKDVVNKIMNSPNATQFELKPANFRLGTALIYISVVFKNVTHIPSETEFLTAFALLNSSVTRTASKNQKLNNPVSIQNSVSLYKIDSTSFTISFGYMISYVPISTNDQLNIETHNATVIVANAEYVYMLGDINFPSSFLAEILKISGLAPESAWPPSLRYLIIASLSVLF</sequence>
<protein>
    <submittedName>
        <fullName evidence="2">Uncharacterized protein</fullName>
    </submittedName>
</protein>
<accession>A0AAD8Z473</accession>
<feature type="compositionally biased region" description="Polar residues" evidence="1">
    <location>
        <begin position="1078"/>
        <end position="1095"/>
    </location>
</feature>
<gene>
    <name evidence="2" type="ORF">P4O66_002051</name>
</gene>
<dbReference type="Proteomes" id="UP001239994">
    <property type="component" value="Unassembled WGS sequence"/>
</dbReference>